<comment type="caution">
    <text evidence="2">The sequence shown here is derived from an EMBL/GenBank/DDBJ whole genome shotgun (WGS) entry which is preliminary data.</text>
</comment>
<keyword evidence="1" id="KW-1133">Transmembrane helix</keyword>
<evidence type="ECO:0000313" key="2">
    <source>
        <dbReference type="EMBL" id="MRS59823.1"/>
    </source>
</evidence>
<gene>
    <name evidence="2" type="ORF">GJJ30_00850</name>
</gene>
<proteinExistence type="predicted"/>
<keyword evidence="1" id="KW-0472">Membrane</keyword>
<sequence>MEYTVGNGDGIWAEVSIKKVAFRAVFTFLGVGLLAWLLFFGKSWIQSALVSLITFILFYLILEGVFGLLLRLRPDPVVAPNVITERLDTQNSSIPDSLLGYRAKPGFSVDFVAKVGNKVFDTIRIHIDSLSRRVVPMVPKPSAPINKYALFFGCSFTYGEGVDEKKTMPYYFSQLTGYHAYNYGFSGYSPLHMLGLLQSRNLPSEVEEKEGVAIYTYINHHINRVTPHTHWLRFMDGRIPYLNPKTMVIEGTIANKQPTKKQLIDWMYKSNIREYFAVGFPGRYYTHHYQRMVDVVRKSKELYQAQFKNNNFYLLIFPGQPMEPEMKKLFQEAGIQMLDYSNLFDSRKYMLPFDASHPNGEAYRMVMEKLAKDLKL</sequence>
<dbReference type="InterPro" id="IPR036514">
    <property type="entry name" value="SGNH_hydro_sf"/>
</dbReference>
<keyword evidence="1" id="KW-0812">Transmembrane</keyword>
<feature type="transmembrane region" description="Helical" evidence="1">
    <location>
        <begin position="20"/>
        <end position="41"/>
    </location>
</feature>
<protein>
    <recommendedName>
        <fullName evidence="4">SGNH/GDSL hydrolase family protein</fullName>
    </recommendedName>
</protein>
<reference evidence="2 3" key="1">
    <citation type="journal article" date="2018" name="Antonie Van Leeuwenhoek">
        <title>Larkinella terrae sp. nov., isolated from soil on Jeju Island, South Korea.</title>
        <authorList>
            <person name="Ten L.N."/>
            <person name="Jeon J."/>
            <person name="Park S.J."/>
            <person name="Park S."/>
            <person name="Lee S.Y."/>
            <person name="Kim M.K."/>
            <person name="Jung H.Y."/>
        </authorList>
    </citation>
    <scope>NUCLEOTIDE SEQUENCE [LARGE SCALE GENOMIC DNA]</scope>
    <source>
        <strain evidence="2 3">KCTC 52001</strain>
    </source>
</reference>
<dbReference type="AlphaFoldDB" id="A0A7K0ED52"/>
<dbReference type="RefSeq" id="WP_154172182.1">
    <property type="nucleotide sequence ID" value="NZ_WJXZ01000001.1"/>
</dbReference>
<dbReference type="OrthoDB" id="7374791at2"/>
<evidence type="ECO:0008006" key="4">
    <source>
        <dbReference type="Google" id="ProtNLM"/>
    </source>
</evidence>
<dbReference type="EMBL" id="WJXZ01000001">
    <property type="protein sequence ID" value="MRS59823.1"/>
    <property type="molecule type" value="Genomic_DNA"/>
</dbReference>
<dbReference type="Gene3D" id="3.40.50.1110">
    <property type="entry name" value="SGNH hydrolase"/>
    <property type="match status" value="1"/>
</dbReference>
<name>A0A7K0ED52_9BACT</name>
<keyword evidence="3" id="KW-1185">Reference proteome</keyword>
<dbReference type="SUPFAM" id="SSF52266">
    <property type="entry name" value="SGNH hydrolase"/>
    <property type="match status" value="1"/>
</dbReference>
<dbReference type="Proteomes" id="UP000441754">
    <property type="component" value="Unassembled WGS sequence"/>
</dbReference>
<dbReference type="GO" id="GO:0016788">
    <property type="term" value="F:hydrolase activity, acting on ester bonds"/>
    <property type="evidence" value="ECO:0007669"/>
    <property type="project" value="UniProtKB-ARBA"/>
</dbReference>
<accession>A0A7K0ED52</accession>
<evidence type="ECO:0000256" key="1">
    <source>
        <dbReference type="SAM" id="Phobius"/>
    </source>
</evidence>
<organism evidence="2 3">
    <name type="scientific">Larkinella terrae</name>
    <dbReference type="NCBI Taxonomy" id="2025311"/>
    <lineage>
        <taxon>Bacteria</taxon>
        <taxon>Pseudomonadati</taxon>
        <taxon>Bacteroidota</taxon>
        <taxon>Cytophagia</taxon>
        <taxon>Cytophagales</taxon>
        <taxon>Spirosomataceae</taxon>
        <taxon>Larkinella</taxon>
    </lineage>
</organism>
<feature type="transmembrane region" description="Helical" evidence="1">
    <location>
        <begin position="48"/>
        <end position="70"/>
    </location>
</feature>
<evidence type="ECO:0000313" key="3">
    <source>
        <dbReference type="Proteomes" id="UP000441754"/>
    </source>
</evidence>